<dbReference type="InterPro" id="IPR036388">
    <property type="entry name" value="WH-like_DNA-bd_sf"/>
</dbReference>
<dbReference type="GO" id="GO:0000978">
    <property type="term" value="F:RNA polymerase II cis-regulatory region sequence-specific DNA binding"/>
    <property type="evidence" value="ECO:0007669"/>
    <property type="project" value="TreeGrafter"/>
</dbReference>
<dbReference type="InterPro" id="IPR001766">
    <property type="entry name" value="Fork_head_dom"/>
</dbReference>
<dbReference type="PANTHER" id="PTHR11829">
    <property type="entry name" value="FORKHEAD BOX PROTEIN"/>
    <property type="match status" value="1"/>
</dbReference>
<dbReference type="SMART" id="SM00339">
    <property type="entry name" value="FH"/>
    <property type="match status" value="1"/>
</dbReference>
<dbReference type="CDD" id="cd00059">
    <property type="entry name" value="FH_FOX"/>
    <property type="match status" value="1"/>
</dbReference>
<dbReference type="Gene3D" id="1.10.10.10">
    <property type="entry name" value="Winged helix-like DNA-binding domain superfamily/Winged helix DNA-binding domain"/>
    <property type="match status" value="1"/>
</dbReference>
<dbReference type="PROSITE" id="PS00658">
    <property type="entry name" value="FORK_HEAD_2"/>
    <property type="match status" value="1"/>
</dbReference>
<sequence>MTGGPNATVVPLISSNVPQAGEFTRSERADIPLAPDPTPLVDFQARNLSDTPEYVEVPLPSFPSPRIRSASAASPTPGDPNEIPDLERELRRRFALSDDTPINLNVIPDPQPGEKPGQSYPTLIKLAIYGSPHKRLTLQGIFEALENRFEWFRNNRHDKAWQNSIRHNLSLNKVFVKVEKPITEPGKGMYWTVDYSQGEGNKRPRKR</sequence>
<evidence type="ECO:0000256" key="1">
    <source>
        <dbReference type="ARBA" id="ARBA00023125"/>
    </source>
</evidence>
<dbReference type="Pfam" id="PF00250">
    <property type="entry name" value="Forkhead"/>
    <property type="match status" value="1"/>
</dbReference>
<protein>
    <recommendedName>
        <fullName evidence="5">Fork-head domain-containing protein</fullName>
    </recommendedName>
</protein>
<dbReference type="InterPro" id="IPR050211">
    <property type="entry name" value="FOX_domain-containing"/>
</dbReference>
<dbReference type="InterPro" id="IPR030456">
    <property type="entry name" value="TF_fork_head_CS_2"/>
</dbReference>
<dbReference type="AlphaFoldDB" id="A0A8E2DS77"/>
<comment type="subcellular location">
    <subcellularLocation>
        <location evidence="3">Nucleus</location>
    </subcellularLocation>
</comment>
<dbReference type="SUPFAM" id="SSF46785">
    <property type="entry name" value="Winged helix' DNA-binding domain"/>
    <property type="match status" value="1"/>
</dbReference>
<dbReference type="FunFam" id="1.10.10.10:FF:000135">
    <property type="entry name" value="forkhead box protein G1"/>
    <property type="match status" value="1"/>
</dbReference>
<evidence type="ECO:0000313" key="7">
    <source>
        <dbReference type="Proteomes" id="UP000250043"/>
    </source>
</evidence>
<reference evidence="6 7" key="1">
    <citation type="submission" date="2016-07" db="EMBL/GenBank/DDBJ databases">
        <title>Draft genome of the white-rot fungus Obba rivulosa 3A-2.</title>
        <authorList>
            <consortium name="DOE Joint Genome Institute"/>
            <person name="Miettinen O."/>
            <person name="Riley R."/>
            <person name="Acob R."/>
            <person name="Barry K."/>
            <person name="Cullen D."/>
            <person name="De Vries R."/>
            <person name="Hainaut M."/>
            <person name="Hatakka A."/>
            <person name="Henrissat B."/>
            <person name="Hilden K."/>
            <person name="Kuo R."/>
            <person name="Labutti K."/>
            <person name="Lipzen A."/>
            <person name="Makela M.R."/>
            <person name="Sandor L."/>
            <person name="Spatafora J.W."/>
            <person name="Grigoriev I.V."/>
            <person name="Hibbett D.S."/>
        </authorList>
    </citation>
    <scope>NUCLEOTIDE SEQUENCE [LARGE SCALE GENOMIC DNA]</scope>
    <source>
        <strain evidence="6 7">3A-2</strain>
    </source>
</reference>
<dbReference type="OrthoDB" id="5954824at2759"/>
<dbReference type="GO" id="GO:0005634">
    <property type="term" value="C:nucleus"/>
    <property type="evidence" value="ECO:0007669"/>
    <property type="project" value="UniProtKB-SubCell"/>
</dbReference>
<feature type="DNA-binding region" description="Fork-head" evidence="3">
    <location>
        <begin position="115"/>
        <end position="207"/>
    </location>
</feature>
<gene>
    <name evidence="6" type="ORF">OBBRIDRAFT_721771</name>
</gene>
<evidence type="ECO:0000313" key="6">
    <source>
        <dbReference type="EMBL" id="OCH94840.1"/>
    </source>
</evidence>
<feature type="compositionally biased region" description="Low complexity" evidence="4">
    <location>
        <begin position="64"/>
        <end position="76"/>
    </location>
</feature>
<keyword evidence="7" id="KW-1185">Reference proteome</keyword>
<name>A0A8E2DS77_9APHY</name>
<dbReference type="GO" id="GO:0000981">
    <property type="term" value="F:DNA-binding transcription factor activity, RNA polymerase II-specific"/>
    <property type="evidence" value="ECO:0007669"/>
    <property type="project" value="TreeGrafter"/>
</dbReference>
<evidence type="ECO:0000256" key="3">
    <source>
        <dbReference type="PROSITE-ProRule" id="PRU00089"/>
    </source>
</evidence>
<proteinExistence type="predicted"/>
<evidence type="ECO:0000256" key="2">
    <source>
        <dbReference type="ARBA" id="ARBA00023242"/>
    </source>
</evidence>
<dbReference type="EMBL" id="KV722340">
    <property type="protein sequence ID" value="OCH94840.1"/>
    <property type="molecule type" value="Genomic_DNA"/>
</dbReference>
<dbReference type="PROSITE" id="PS50039">
    <property type="entry name" value="FORK_HEAD_3"/>
    <property type="match status" value="1"/>
</dbReference>
<dbReference type="PANTHER" id="PTHR11829:SF343">
    <property type="entry name" value="FORK-HEAD DOMAIN-CONTAINING PROTEIN"/>
    <property type="match status" value="1"/>
</dbReference>
<feature type="region of interest" description="Disordered" evidence="4">
    <location>
        <begin position="20"/>
        <end position="84"/>
    </location>
</feature>
<keyword evidence="2 3" id="KW-0539">Nucleus</keyword>
<organism evidence="6 7">
    <name type="scientific">Obba rivulosa</name>
    <dbReference type="NCBI Taxonomy" id="1052685"/>
    <lineage>
        <taxon>Eukaryota</taxon>
        <taxon>Fungi</taxon>
        <taxon>Dikarya</taxon>
        <taxon>Basidiomycota</taxon>
        <taxon>Agaricomycotina</taxon>
        <taxon>Agaricomycetes</taxon>
        <taxon>Polyporales</taxon>
        <taxon>Gelatoporiaceae</taxon>
        <taxon>Obba</taxon>
    </lineage>
</organism>
<feature type="domain" description="Fork-head" evidence="5">
    <location>
        <begin position="115"/>
        <end position="207"/>
    </location>
</feature>
<dbReference type="Proteomes" id="UP000250043">
    <property type="component" value="Unassembled WGS sequence"/>
</dbReference>
<dbReference type="InterPro" id="IPR036390">
    <property type="entry name" value="WH_DNA-bd_sf"/>
</dbReference>
<evidence type="ECO:0000256" key="4">
    <source>
        <dbReference type="SAM" id="MobiDB-lite"/>
    </source>
</evidence>
<evidence type="ECO:0000259" key="5">
    <source>
        <dbReference type="PROSITE" id="PS50039"/>
    </source>
</evidence>
<accession>A0A8E2DS77</accession>
<keyword evidence="1 3" id="KW-0238">DNA-binding</keyword>
<feature type="non-terminal residue" evidence="6">
    <location>
        <position position="207"/>
    </location>
</feature>
<dbReference type="PRINTS" id="PR00053">
    <property type="entry name" value="FORKHEAD"/>
</dbReference>